<evidence type="ECO:0000256" key="3">
    <source>
        <dbReference type="SAM" id="MobiDB-lite"/>
    </source>
</evidence>
<evidence type="ECO:0000256" key="1">
    <source>
        <dbReference type="ARBA" id="ARBA00009013"/>
    </source>
</evidence>
<comment type="similarity">
    <text evidence="1 2">Belongs to the anti-sigma-factor antagonist family.</text>
</comment>
<feature type="region of interest" description="Disordered" evidence="3">
    <location>
        <begin position="142"/>
        <end position="168"/>
    </location>
</feature>
<dbReference type="InterPro" id="IPR003658">
    <property type="entry name" value="Anti-sigma_ant"/>
</dbReference>
<evidence type="ECO:0000256" key="2">
    <source>
        <dbReference type="RuleBase" id="RU003749"/>
    </source>
</evidence>
<dbReference type="Proteomes" id="UP000588098">
    <property type="component" value="Unassembled WGS sequence"/>
</dbReference>
<dbReference type="Gene3D" id="3.30.750.24">
    <property type="entry name" value="STAS domain"/>
    <property type="match status" value="1"/>
</dbReference>
<dbReference type="PANTHER" id="PTHR33495:SF2">
    <property type="entry name" value="ANTI-SIGMA FACTOR ANTAGONIST TM_1081-RELATED"/>
    <property type="match status" value="1"/>
</dbReference>
<evidence type="ECO:0000313" key="5">
    <source>
        <dbReference type="EMBL" id="MBB5936587.1"/>
    </source>
</evidence>
<reference evidence="5 6" key="1">
    <citation type="submission" date="2020-08" db="EMBL/GenBank/DDBJ databases">
        <title>Genomic Encyclopedia of Type Strains, Phase III (KMG-III): the genomes of soil and plant-associated and newly described type strains.</title>
        <authorList>
            <person name="Whitman W."/>
        </authorList>
    </citation>
    <scope>NUCLEOTIDE SEQUENCE [LARGE SCALE GENOMIC DNA]</scope>
    <source>
        <strain evidence="5 6">CECT 8305</strain>
    </source>
</reference>
<dbReference type="PANTHER" id="PTHR33495">
    <property type="entry name" value="ANTI-SIGMA FACTOR ANTAGONIST TM_1081-RELATED-RELATED"/>
    <property type="match status" value="1"/>
</dbReference>
<sequence>MRQWHSEFQARCWYDGTITVVELQGEIDIVAAESLAPRLRRLTAVQGQEVIVDLRPVTFMDCSGLGMLCALHERLVARGRRLRVVATRPLALKMLRLTGLHGAFQVHGSLREARSAAGAPLDPQPVAGRAPNGTARATIGAPIASLIPSHHRTKPRPDTQTAPSAGDG</sequence>
<dbReference type="InterPro" id="IPR036513">
    <property type="entry name" value="STAS_dom_sf"/>
</dbReference>
<dbReference type="NCBIfam" id="TIGR00377">
    <property type="entry name" value="ant_ant_sig"/>
    <property type="match status" value="1"/>
</dbReference>
<dbReference type="CDD" id="cd07043">
    <property type="entry name" value="STAS_anti-anti-sigma_factors"/>
    <property type="match status" value="1"/>
</dbReference>
<dbReference type="SUPFAM" id="SSF52091">
    <property type="entry name" value="SpoIIaa-like"/>
    <property type="match status" value="1"/>
</dbReference>
<evidence type="ECO:0000313" key="6">
    <source>
        <dbReference type="Proteomes" id="UP000588098"/>
    </source>
</evidence>
<organism evidence="5 6">
    <name type="scientific">Streptomyces zagrosensis</name>
    <dbReference type="NCBI Taxonomy" id="1042984"/>
    <lineage>
        <taxon>Bacteria</taxon>
        <taxon>Bacillati</taxon>
        <taxon>Actinomycetota</taxon>
        <taxon>Actinomycetes</taxon>
        <taxon>Kitasatosporales</taxon>
        <taxon>Streptomycetaceae</taxon>
        <taxon>Streptomyces</taxon>
    </lineage>
</organism>
<comment type="caution">
    <text evidence="5">The sequence shown here is derived from an EMBL/GenBank/DDBJ whole genome shotgun (WGS) entry which is preliminary data.</text>
</comment>
<dbReference type="GO" id="GO:0043856">
    <property type="term" value="F:anti-sigma factor antagonist activity"/>
    <property type="evidence" value="ECO:0007669"/>
    <property type="project" value="InterPro"/>
</dbReference>
<name>A0A7W9UZC2_9ACTN</name>
<protein>
    <recommendedName>
        <fullName evidence="2">Anti-sigma factor antagonist</fullName>
    </recommendedName>
</protein>
<dbReference type="AlphaFoldDB" id="A0A7W9UZC2"/>
<proteinExistence type="inferred from homology"/>
<feature type="region of interest" description="Disordered" evidence="3">
    <location>
        <begin position="115"/>
        <end position="134"/>
    </location>
</feature>
<keyword evidence="6" id="KW-1185">Reference proteome</keyword>
<dbReference type="PROSITE" id="PS50801">
    <property type="entry name" value="STAS"/>
    <property type="match status" value="1"/>
</dbReference>
<dbReference type="Pfam" id="PF01740">
    <property type="entry name" value="STAS"/>
    <property type="match status" value="1"/>
</dbReference>
<dbReference type="RefSeq" id="WP_184573147.1">
    <property type="nucleotide sequence ID" value="NZ_JACHJL010000008.1"/>
</dbReference>
<gene>
    <name evidence="5" type="ORF">FHS42_003662</name>
</gene>
<dbReference type="EMBL" id="JACHJL010000008">
    <property type="protein sequence ID" value="MBB5936587.1"/>
    <property type="molecule type" value="Genomic_DNA"/>
</dbReference>
<dbReference type="InterPro" id="IPR002645">
    <property type="entry name" value="STAS_dom"/>
</dbReference>
<accession>A0A7W9UZC2</accession>
<evidence type="ECO:0000259" key="4">
    <source>
        <dbReference type="PROSITE" id="PS50801"/>
    </source>
</evidence>
<feature type="compositionally biased region" description="Polar residues" evidence="3">
    <location>
        <begin position="158"/>
        <end position="168"/>
    </location>
</feature>
<feature type="domain" description="STAS" evidence="4">
    <location>
        <begin position="18"/>
        <end position="117"/>
    </location>
</feature>